<organism evidence="1 2">
    <name type="scientific">Escallonia herrerae</name>
    <dbReference type="NCBI Taxonomy" id="1293975"/>
    <lineage>
        <taxon>Eukaryota</taxon>
        <taxon>Viridiplantae</taxon>
        <taxon>Streptophyta</taxon>
        <taxon>Embryophyta</taxon>
        <taxon>Tracheophyta</taxon>
        <taxon>Spermatophyta</taxon>
        <taxon>Magnoliopsida</taxon>
        <taxon>eudicotyledons</taxon>
        <taxon>Gunneridae</taxon>
        <taxon>Pentapetalae</taxon>
        <taxon>asterids</taxon>
        <taxon>campanulids</taxon>
        <taxon>Escalloniales</taxon>
        <taxon>Escalloniaceae</taxon>
        <taxon>Escallonia</taxon>
    </lineage>
</organism>
<dbReference type="AlphaFoldDB" id="A0AA88WMP5"/>
<proteinExistence type="predicted"/>
<reference evidence="1" key="1">
    <citation type="submission" date="2022-12" db="EMBL/GenBank/DDBJ databases">
        <title>Draft genome assemblies for two species of Escallonia (Escalloniales).</title>
        <authorList>
            <person name="Chanderbali A."/>
            <person name="Dervinis C."/>
            <person name="Anghel I."/>
            <person name="Soltis D."/>
            <person name="Soltis P."/>
            <person name="Zapata F."/>
        </authorList>
    </citation>
    <scope>NUCLEOTIDE SEQUENCE</scope>
    <source>
        <strain evidence="1">UCBG64.0493</strain>
        <tissue evidence="1">Leaf</tissue>
    </source>
</reference>
<name>A0AA88WMP5_9ASTE</name>
<sequence length="176" mass="19695">MEGARRFEMSMNGGMSLSRRVRSSRPIPRRGQVLLMAFAGSYNHSIIQNSFGNSLSCCFGFESLSLDLAPGGVGYVFIEWLQHADVKDGMELAAPPMRRINFLMALGDFPALGTFTVWGSNGCYPFTISKALFPVEELLRELKHSWATSSSLTQFFCVALTKWQRYSSNMELNRSV</sequence>
<accession>A0AA88WMP5</accession>
<dbReference type="EMBL" id="JAVXUP010000416">
    <property type="protein sequence ID" value="KAK3028525.1"/>
    <property type="molecule type" value="Genomic_DNA"/>
</dbReference>
<keyword evidence="2" id="KW-1185">Reference proteome</keyword>
<evidence type="ECO:0000313" key="1">
    <source>
        <dbReference type="EMBL" id="KAK3028525.1"/>
    </source>
</evidence>
<dbReference type="Proteomes" id="UP001188597">
    <property type="component" value="Unassembled WGS sequence"/>
</dbReference>
<gene>
    <name evidence="1" type="ORF">RJ639_038593</name>
</gene>
<protein>
    <submittedName>
        <fullName evidence="1">Uncharacterized protein</fullName>
    </submittedName>
</protein>
<comment type="caution">
    <text evidence="1">The sequence shown here is derived from an EMBL/GenBank/DDBJ whole genome shotgun (WGS) entry which is preliminary data.</text>
</comment>
<evidence type="ECO:0000313" key="2">
    <source>
        <dbReference type="Proteomes" id="UP001188597"/>
    </source>
</evidence>